<keyword evidence="5 11" id="KW-0853">WD repeat</keyword>
<keyword evidence="6" id="KW-0677">Repeat</keyword>
<protein>
    <recommendedName>
        <fullName evidence="10">Peroxin-7</fullName>
    </recommendedName>
</protein>
<dbReference type="PRINTS" id="PR00320">
    <property type="entry name" value="GPROTEINBRPT"/>
</dbReference>
<organism evidence="12 13">
    <name type="scientific">Stephania japonica</name>
    <dbReference type="NCBI Taxonomy" id="461633"/>
    <lineage>
        <taxon>Eukaryota</taxon>
        <taxon>Viridiplantae</taxon>
        <taxon>Streptophyta</taxon>
        <taxon>Embryophyta</taxon>
        <taxon>Tracheophyta</taxon>
        <taxon>Spermatophyta</taxon>
        <taxon>Magnoliopsida</taxon>
        <taxon>Ranunculales</taxon>
        <taxon>Menispermaceae</taxon>
        <taxon>Menispermoideae</taxon>
        <taxon>Cissampelideae</taxon>
        <taxon>Stephania</taxon>
    </lineage>
</organism>
<accession>A0AAP0PQT7</accession>
<dbReference type="InterPro" id="IPR019775">
    <property type="entry name" value="WD40_repeat_CS"/>
</dbReference>
<feature type="repeat" description="WD" evidence="11">
    <location>
        <begin position="100"/>
        <end position="142"/>
    </location>
</feature>
<dbReference type="GO" id="GO:0005829">
    <property type="term" value="C:cytosol"/>
    <property type="evidence" value="ECO:0007669"/>
    <property type="project" value="UniProtKB-SubCell"/>
</dbReference>
<dbReference type="Proteomes" id="UP001417504">
    <property type="component" value="Unassembled WGS sequence"/>
</dbReference>
<proteinExistence type="inferred from homology"/>
<dbReference type="InterPro" id="IPR020472">
    <property type="entry name" value="WD40_PAC1"/>
</dbReference>
<evidence type="ECO:0000256" key="9">
    <source>
        <dbReference type="ARBA" id="ARBA00024017"/>
    </source>
</evidence>
<evidence type="ECO:0000256" key="1">
    <source>
        <dbReference type="ARBA" id="ARBA00004253"/>
    </source>
</evidence>
<name>A0AAP0PQT7_9MAGN</name>
<comment type="caution">
    <text evidence="12">The sequence shown here is derived from an EMBL/GenBank/DDBJ whole genome shotgun (WGS) entry which is preliminary data.</text>
</comment>
<keyword evidence="13" id="KW-1185">Reference proteome</keyword>
<dbReference type="PROSITE" id="PS00678">
    <property type="entry name" value="WD_REPEATS_1"/>
    <property type="match status" value="2"/>
</dbReference>
<evidence type="ECO:0000313" key="13">
    <source>
        <dbReference type="Proteomes" id="UP001417504"/>
    </source>
</evidence>
<keyword evidence="3" id="KW-0813">Transport</keyword>
<feature type="repeat" description="WD" evidence="11">
    <location>
        <begin position="230"/>
        <end position="272"/>
    </location>
</feature>
<evidence type="ECO:0000256" key="4">
    <source>
        <dbReference type="ARBA" id="ARBA00022490"/>
    </source>
</evidence>
<dbReference type="Pfam" id="PF00400">
    <property type="entry name" value="WD40"/>
    <property type="match status" value="5"/>
</dbReference>
<dbReference type="GO" id="GO:0005053">
    <property type="term" value="F:peroxisome matrix targeting signal-2 binding"/>
    <property type="evidence" value="ECO:0007669"/>
    <property type="project" value="InterPro"/>
</dbReference>
<dbReference type="InterPro" id="IPR001680">
    <property type="entry name" value="WD40_rpt"/>
</dbReference>
<dbReference type="Gene3D" id="2.130.10.10">
    <property type="entry name" value="YVTN repeat-like/Quinoprotein amine dehydrogenase"/>
    <property type="match status" value="1"/>
</dbReference>
<dbReference type="PROSITE" id="PS50294">
    <property type="entry name" value="WD_REPEATS_REGION"/>
    <property type="match status" value="5"/>
</dbReference>
<keyword evidence="4" id="KW-0963">Cytoplasm</keyword>
<evidence type="ECO:0000313" key="12">
    <source>
        <dbReference type="EMBL" id="KAK9153037.1"/>
    </source>
</evidence>
<dbReference type="InterPro" id="IPR036322">
    <property type="entry name" value="WD40_repeat_dom_sf"/>
</dbReference>
<evidence type="ECO:0000256" key="6">
    <source>
        <dbReference type="ARBA" id="ARBA00022737"/>
    </source>
</evidence>
<dbReference type="InterPro" id="IPR015943">
    <property type="entry name" value="WD40/YVTN_repeat-like_dom_sf"/>
</dbReference>
<keyword evidence="8" id="KW-0576">Peroxisome</keyword>
<dbReference type="PANTHER" id="PTHR46027">
    <property type="entry name" value="PEROXISOMAL TARGETING SIGNAL 2 RECEPTOR"/>
    <property type="match status" value="1"/>
</dbReference>
<evidence type="ECO:0000256" key="5">
    <source>
        <dbReference type="ARBA" id="ARBA00022574"/>
    </source>
</evidence>
<dbReference type="SUPFAM" id="SSF50978">
    <property type="entry name" value="WD40 repeat-like"/>
    <property type="match status" value="1"/>
</dbReference>
<keyword evidence="7" id="KW-0653">Protein transport</keyword>
<evidence type="ECO:0000256" key="3">
    <source>
        <dbReference type="ARBA" id="ARBA00022448"/>
    </source>
</evidence>
<evidence type="ECO:0000256" key="2">
    <source>
        <dbReference type="ARBA" id="ARBA00004514"/>
    </source>
</evidence>
<comment type="similarity">
    <text evidence="9">Belongs to the WD repeat peroxin-7 family.</text>
</comment>
<sequence length="321" mass="35929">MPRLKLPFHGYTVKFSPFYEHRLAVGTSQNFGILGNGRVHILDLAATNISEPLSFDTADGVYDVSWSESNDNLLISGTGDGSVKIWDLAAPPSANPLRSLHEHSREVHSLDYNPVRRDSFISAAWDDTVKLWTLDRPASVRTFKEHAYCVYSAAWNPRHADVFASASGDCTVRVWDVREPASTIIIPGHEFEILTCDWNKYNDCVIATGSVDKSIRVWDVRSYRVPICVMNGHGYAVRKVRFSPHHGSFIASCSYDMSVCCWDYQLEDALVSRYEHHTEFAVGLDMSVLVEGLLASTGWDQLVYVWQHGSDPMAGPPPMMG</sequence>
<dbReference type="CDD" id="cd00200">
    <property type="entry name" value="WD40"/>
    <property type="match status" value="1"/>
</dbReference>
<reference evidence="12 13" key="1">
    <citation type="submission" date="2024-01" db="EMBL/GenBank/DDBJ databases">
        <title>Genome assemblies of Stephania.</title>
        <authorList>
            <person name="Yang L."/>
        </authorList>
    </citation>
    <scope>NUCLEOTIDE SEQUENCE [LARGE SCALE GENOMIC DNA]</scope>
    <source>
        <strain evidence="12">QJT</strain>
        <tissue evidence="12">Leaf</tissue>
    </source>
</reference>
<evidence type="ECO:0000256" key="10">
    <source>
        <dbReference type="ARBA" id="ARBA00032565"/>
    </source>
</evidence>
<feature type="repeat" description="WD" evidence="11">
    <location>
        <begin position="143"/>
        <end position="185"/>
    </location>
</feature>
<feature type="repeat" description="WD" evidence="11">
    <location>
        <begin position="61"/>
        <end position="88"/>
    </location>
</feature>
<evidence type="ECO:0000256" key="11">
    <source>
        <dbReference type="PROSITE-ProRule" id="PRU00221"/>
    </source>
</evidence>
<dbReference type="PROSITE" id="PS50082">
    <property type="entry name" value="WD_REPEATS_2"/>
    <property type="match status" value="5"/>
</dbReference>
<evidence type="ECO:0000256" key="7">
    <source>
        <dbReference type="ARBA" id="ARBA00022927"/>
    </source>
</evidence>
<dbReference type="InterPro" id="IPR044536">
    <property type="entry name" value="PEX7"/>
</dbReference>
<dbReference type="EMBL" id="JBBNAE010000001">
    <property type="protein sequence ID" value="KAK9153037.1"/>
    <property type="molecule type" value="Genomic_DNA"/>
</dbReference>
<gene>
    <name evidence="12" type="ORF">Sjap_000517</name>
</gene>
<comment type="subcellular location">
    <subcellularLocation>
        <location evidence="2">Cytoplasm</location>
        <location evidence="2">Cytosol</location>
    </subcellularLocation>
    <subcellularLocation>
        <location evidence="1">Peroxisome matrix</location>
    </subcellularLocation>
</comment>
<dbReference type="SMART" id="SM00320">
    <property type="entry name" value="WD40"/>
    <property type="match status" value="6"/>
</dbReference>
<dbReference type="GO" id="GO:0005782">
    <property type="term" value="C:peroxisomal matrix"/>
    <property type="evidence" value="ECO:0007669"/>
    <property type="project" value="UniProtKB-SubCell"/>
</dbReference>
<feature type="repeat" description="WD" evidence="11">
    <location>
        <begin position="186"/>
        <end position="222"/>
    </location>
</feature>
<dbReference type="AlphaFoldDB" id="A0AAP0PQT7"/>
<dbReference type="GO" id="GO:0016558">
    <property type="term" value="P:protein import into peroxisome matrix"/>
    <property type="evidence" value="ECO:0007669"/>
    <property type="project" value="InterPro"/>
</dbReference>
<evidence type="ECO:0000256" key="8">
    <source>
        <dbReference type="ARBA" id="ARBA00023140"/>
    </source>
</evidence>
<dbReference type="PANTHER" id="PTHR46027:SF1">
    <property type="entry name" value="PEROXISOMAL TARGETING SIGNAL 2 RECEPTOR"/>
    <property type="match status" value="1"/>
</dbReference>